<dbReference type="AlphaFoldDB" id="A0A8T8C9V7"/>
<accession>A0A8T8C9V7</accession>
<evidence type="ECO:0000313" key="1">
    <source>
        <dbReference type="EMBL" id="QHF00483.1"/>
    </source>
</evidence>
<dbReference type="RefSeq" id="WP_007250765.1">
    <property type="nucleotide sequence ID" value="NZ_CP047261.1"/>
</dbReference>
<dbReference type="Proteomes" id="UP000003811">
    <property type="component" value="Plasmid pPma4326F"/>
</dbReference>
<evidence type="ECO:0000313" key="2">
    <source>
        <dbReference type="Proteomes" id="UP000003811"/>
    </source>
</evidence>
<organism evidence="1 2">
    <name type="scientific">Pseudomonas syringae pv. maculicola str. ES4326</name>
    <dbReference type="NCBI Taxonomy" id="629265"/>
    <lineage>
        <taxon>Bacteria</taxon>
        <taxon>Pseudomonadati</taxon>
        <taxon>Pseudomonadota</taxon>
        <taxon>Gammaproteobacteria</taxon>
        <taxon>Pseudomonadales</taxon>
        <taxon>Pseudomonadaceae</taxon>
        <taxon>Pseudomonas</taxon>
    </lineage>
</organism>
<proteinExistence type="predicted"/>
<reference evidence="1 2" key="1">
    <citation type="journal article" date="2011" name="PLoS Pathog.">
        <title>Dynamic evolution of pathogenicity revealed by sequencing and comparative genomics of 19 Pseudomonas syringae isolates.</title>
        <authorList>
            <person name="Baltrus D.A."/>
            <person name="Nishimura M.T."/>
            <person name="Romanchuk A."/>
            <person name="Chang J.H."/>
            <person name="Mukhtar M.S."/>
            <person name="Cherkis K."/>
            <person name="Roach J."/>
            <person name="Grant S.R."/>
            <person name="Jones C.D."/>
            <person name="Dangl J.L."/>
        </authorList>
    </citation>
    <scope>NUCLEOTIDE SEQUENCE [LARGE SCALE GENOMIC DNA]</scope>
    <source>
        <strain evidence="1 2">ES4326</strain>
    </source>
</reference>
<sequence>MLVASKSGLISVVDLIEETKKTWVVMDEKVKKTISKTDPNTRSFNLMSDALKWVGAEPELIQTFLASEAKSDEQATKH</sequence>
<keyword evidence="1" id="KW-0614">Plasmid</keyword>
<gene>
    <name evidence="1" type="ORF">PMA4326_028620</name>
</gene>
<protein>
    <submittedName>
        <fullName evidence="1">Uncharacterized protein</fullName>
    </submittedName>
</protein>
<dbReference type="EMBL" id="CP047261">
    <property type="protein sequence ID" value="QHF00483.1"/>
    <property type="molecule type" value="Genomic_DNA"/>
</dbReference>
<name>A0A8T8C9V7_PSEYM</name>
<geneLocation type="plasmid" evidence="1 2">
    <name>pPma4326F</name>
</geneLocation>